<dbReference type="Gene3D" id="3.40.50.620">
    <property type="entry name" value="HUPs"/>
    <property type="match status" value="2"/>
</dbReference>
<keyword evidence="7 9" id="KW-0030">Aminoacyl-tRNA synthetase</keyword>
<accession>A0A1L0CNW1</accession>
<feature type="domain" description="Methionyl/Valyl/Leucyl/Isoleucyl-tRNA synthetase anticodon-binding" evidence="11">
    <location>
        <begin position="746"/>
        <end position="897"/>
    </location>
</feature>
<evidence type="ECO:0000256" key="2">
    <source>
        <dbReference type="ARBA" id="ARBA00013165"/>
    </source>
</evidence>
<dbReference type="InterPro" id="IPR001412">
    <property type="entry name" value="aa-tRNA-synth_I_CS"/>
</dbReference>
<evidence type="ECO:0000256" key="5">
    <source>
        <dbReference type="ARBA" id="ARBA00022840"/>
    </source>
</evidence>
<dbReference type="Pfam" id="PF00133">
    <property type="entry name" value="tRNA-synt_1"/>
    <property type="match status" value="1"/>
</dbReference>
<dbReference type="PANTHER" id="PTHR42765">
    <property type="entry name" value="SOLEUCYL-TRNA SYNTHETASE"/>
    <property type="match status" value="1"/>
</dbReference>
<dbReference type="Gene3D" id="3.90.740.10">
    <property type="entry name" value="Valyl/Leucyl/Isoleucyl-tRNA synthetase, editing domain"/>
    <property type="match status" value="1"/>
</dbReference>
<protein>
    <recommendedName>
        <fullName evidence="2">isoleucine--tRNA ligase</fullName>
        <ecNumber evidence="2">6.1.1.5</ecNumber>
    </recommendedName>
    <alternativeName>
        <fullName evidence="8">Isoleucyl-tRNA synthetase</fullName>
    </alternativeName>
</protein>
<dbReference type="Gene3D" id="1.10.730.20">
    <property type="match status" value="1"/>
</dbReference>
<dbReference type="AlphaFoldDB" id="A0A1L0CNW1"/>
<dbReference type="Pfam" id="PF08264">
    <property type="entry name" value="Anticodon_1"/>
    <property type="match status" value="1"/>
</dbReference>
<dbReference type="InterPro" id="IPR009080">
    <property type="entry name" value="tRNAsynth_Ia_anticodon-bd"/>
</dbReference>
<proteinExistence type="inferred from homology"/>
<name>A0A1L0CNW1_9ASCO</name>
<dbReference type="GO" id="GO:0032543">
    <property type="term" value="P:mitochondrial translation"/>
    <property type="evidence" value="ECO:0007669"/>
    <property type="project" value="TreeGrafter"/>
</dbReference>
<dbReference type="InterPro" id="IPR009008">
    <property type="entry name" value="Val/Leu/Ile-tRNA-synth_edit"/>
</dbReference>
<keyword evidence="4 9" id="KW-0547">Nucleotide-binding</keyword>
<dbReference type="SUPFAM" id="SSF52374">
    <property type="entry name" value="Nucleotidylyl transferase"/>
    <property type="match status" value="1"/>
</dbReference>
<evidence type="ECO:0000259" key="10">
    <source>
        <dbReference type="Pfam" id="PF00133"/>
    </source>
</evidence>
<keyword evidence="13" id="KW-1185">Reference proteome</keyword>
<evidence type="ECO:0000313" key="12">
    <source>
        <dbReference type="EMBL" id="SGZ40605.1"/>
    </source>
</evidence>
<evidence type="ECO:0000256" key="8">
    <source>
        <dbReference type="ARBA" id="ARBA00032665"/>
    </source>
</evidence>
<dbReference type="GO" id="GO:0005739">
    <property type="term" value="C:mitochondrion"/>
    <property type="evidence" value="ECO:0007669"/>
    <property type="project" value="TreeGrafter"/>
</dbReference>
<dbReference type="EMBL" id="FQNF01000056">
    <property type="protein sequence ID" value="SGZ40605.1"/>
    <property type="molecule type" value="Genomic_DNA"/>
</dbReference>
<dbReference type="GO" id="GO:0004822">
    <property type="term" value="F:isoleucine-tRNA ligase activity"/>
    <property type="evidence" value="ECO:0007669"/>
    <property type="project" value="UniProtKB-EC"/>
</dbReference>
<organism evidence="12 13">
    <name type="scientific">Hanseniaspora guilliermondii</name>
    <dbReference type="NCBI Taxonomy" id="56406"/>
    <lineage>
        <taxon>Eukaryota</taxon>
        <taxon>Fungi</taxon>
        <taxon>Dikarya</taxon>
        <taxon>Ascomycota</taxon>
        <taxon>Saccharomycotina</taxon>
        <taxon>Saccharomycetes</taxon>
        <taxon>Saccharomycodales</taxon>
        <taxon>Saccharomycodaceae</taxon>
        <taxon>Hanseniaspora</taxon>
    </lineage>
</organism>
<dbReference type="PANTHER" id="PTHR42765:SF1">
    <property type="entry name" value="ISOLEUCINE--TRNA LIGASE, MITOCHONDRIAL"/>
    <property type="match status" value="1"/>
</dbReference>
<evidence type="ECO:0000256" key="1">
    <source>
        <dbReference type="ARBA" id="ARBA00005594"/>
    </source>
</evidence>
<evidence type="ECO:0000256" key="7">
    <source>
        <dbReference type="ARBA" id="ARBA00023146"/>
    </source>
</evidence>
<keyword evidence="5 9" id="KW-0067">ATP-binding</keyword>
<keyword evidence="6 9" id="KW-0648">Protein biosynthesis</keyword>
<sequence>MLNKYRISLKKRLYSTVKDSKHQYQKTINLPASSFQVKNGGKYKINSNLNEQLTYKSSSLLYKQQYDELKFKSKIERDDLFILHDGPPFANGDIHLGHALNKIAKDVINRSNILHGNKYVHYKLGWDTHGLPIEQKVIQNDKIARKKKKHLQPIEKDSLRLRQKCKELALEQIEIQKNSFKKLAIMTDYDNYYTTLDKKYELNELSLWNEMIKNDLIYVRNRPVKWSVEYCTALADAEIEFNAKHVSHAAYVKFPILDRSDLYALIWTTTPWTLLANQAIGINTNMTYCMIGNKENNEKYLVERELFTSKKIPNTSNFDIIEEFSGEKAEKLLQLKYMNPFVKNGSPQRFISHPTANNVSGTGLVHIAPAHGEIDYEISYANDIIPSTPVTEKGTYSYDPTNETNKWNFNIDFGDVKYPRVLDKSVDEKIFAFLKKNNMLLHDHSYTHSYPYDWRSKKPVITRLTTQLYVDIEKIKKPATELLMNDKVVFKPQSAKNTLSNYIQNRDSWCISRQRAWGLPIPCLHDDNGNMIIDKQTTQHIINKIAEYGLEKWVDFKDKDMSKWVPREVSDGLQKSKFTLDVWFDSGSSWKDLQDDFPFLKDEDVVADLYLEGGDQHRGWFQSSLLIKMMSTKNSTPYKKVVTHGFVLDKAKMKMSKSIGNVIKPLELVEGAANKNLLSLDVDGLRMLLACSNYTADVSVGSDTVQVTYELMKKIRNSMKYMIGTIGIQKSDEFVLLPVNELSDYDKFILKKLQRDVNKIEGYYKDYDFGMVSKTVMDFLNTTMNGDYILSTKDTLFFENKDRSLRRKQIASTFVYIIDYLRYSLAPIMPLTFQEVWDTFYIPYKLDTAIPGRILNGKSPFTRPWLVNDDVVHANIDKELSLRDKFNDAFKKFIKLSDVKDNNGNQLTKSVDVDVKIKHKNIEFLNKALIEELITCSNIDYEEVGTQVEDVKYTKDENDDYVMVRNSIQLQPNDEYLEIELAVADKESCSRCWKKNVVKDDHICDRCSQAIS</sequence>
<dbReference type="EC" id="6.1.1.5" evidence="2"/>
<dbReference type="InterPro" id="IPR050081">
    <property type="entry name" value="Ile-tRNA_ligase"/>
</dbReference>
<evidence type="ECO:0000256" key="6">
    <source>
        <dbReference type="ARBA" id="ARBA00022917"/>
    </source>
</evidence>
<dbReference type="PROSITE" id="PS00178">
    <property type="entry name" value="AA_TRNA_LIGASE_I"/>
    <property type="match status" value="1"/>
</dbReference>
<dbReference type="InterPro" id="IPR013155">
    <property type="entry name" value="M/V/L/I-tRNA-synth_anticd-bd"/>
</dbReference>
<comment type="similarity">
    <text evidence="1 9">Belongs to the class-I aminoacyl-tRNA synthetase family.</text>
</comment>
<dbReference type="PRINTS" id="PR00984">
    <property type="entry name" value="TRNASYNTHILE"/>
</dbReference>
<dbReference type="VEuPathDB" id="FungiDB:HGUI_02805"/>
<evidence type="ECO:0000256" key="4">
    <source>
        <dbReference type="ARBA" id="ARBA00022741"/>
    </source>
</evidence>
<dbReference type="InterPro" id="IPR002301">
    <property type="entry name" value="Ile-tRNA-ligase"/>
</dbReference>
<dbReference type="OrthoDB" id="10264412at2759"/>
<dbReference type="NCBIfam" id="TIGR00392">
    <property type="entry name" value="ileS"/>
    <property type="match status" value="1"/>
</dbReference>
<keyword evidence="3 9" id="KW-0436">Ligase</keyword>
<dbReference type="Proteomes" id="UP000183365">
    <property type="component" value="Unassembled WGS sequence"/>
</dbReference>
<reference evidence="13" key="1">
    <citation type="submission" date="2016-11" db="EMBL/GenBank/DDBJ databases">
        <authorList>
            <person name="Guldener U."/>
        </authorList>
    </citation>
    <scope>NUCLEOTIDE SEQUENCE [LARGE SCALE GENOMIC DNA]</scope>
</reference>
<evidence type="ECO:0000259" key="11">
    <source>
        <dbReference type="Pfam" id="PF08264"/>
    </source>
</evidence>
<dbReference type="GO" id="GO:0002161">
    <property type="term" value="F:aminoacyl-tRNA deacylase activity"/>
    <property type="evidence" value="ECO:0007669"/>
    <property type="project" value="InterPro"/>
</dbReference>
<gene>
    <name evidence="12" type="ORF">HGUI_02805</name>
</gene>
<dbReference type="GO" id="GO:0006428">
    <property type="term" value="P:isoleucyl-tRNA aminoacylation"/>
    <property type="evidence" value="ECO:0007669"/>
    <property type="project" value="InterPro"/>
</dbReference>
<dbReference type="InterPro" id="IPR002300">
    <property type="entry name" value="aa-tRNA-synth_Ia"/>
</dbReference>
<dbReference type="InterPro" id="IPR014729">
    <property type="entry name" value="Rossmann-like_a/b/a_fold"/>
</dbReference>
<dbReference type="GO" id="GO:0005524">
    <property type="term" value="F:ATP binding"/>
    <property type="evidence" value="ECO:0007669"/>
    <property type="project" value="UniProtKB-KW"/>
</dbReference>
<dbReference type="SUPFAM" id="SSF47323">
    <property type="entry name" value="Anticodon-binding domain of a subclass of class I aminoacyl-tRNA synthetases"/>
    <property type="match status" value="1"/>
</dbReference>
<evidence type="ECO:0000313" key="13">
    <source>
        <dbReference type="Proteomes" id="UP000183365"/>
    </source>
</evidence>
<evidence type="ECO:0000256" key="3">
    <source>
        <dbReference type="ARBA" id="ARBA00022598"/>
    </source>
</evidence>
<feature type="domain" description="Aminoacyl-tRNA synthetase class Ia" evidence="10">
    <location>
        <begin position="73"/>
        <end position="699"/>
    </location>
</feature>
<dbReference type="SUPFAM" id="SSF50677">
    <property type="entry name" value="ValRS/IleRS/LeuRS editing domain"/>
    <property type="match status" value="1"/>
</dbReference>
<evidence type="ECO:0000256" key="9">
    <source>
        <dbReference type="RuleBase" id="RU363035"/>
    </source>
</evidence>